<comment type="caution">
    <text evidence="8">The sequence shown here is derived from an EMBL/GenBank/DDBJ whole genome shotgun (WGS) entry which is preliminary data.</text>
</comment>
<dbReference type="CDD" id="cd06171">
    <property type="entry name" value="Sigma70_r4"/>
    <property type="match status" value="1"/>
</dbReference>
<organism evidence="8 9">
    <name type="scientific">Cellulomonas alba</name>
    <dbReference type="NCBI Taxonomy" id="3053467"/>
    <lineage>
        <taxon>Bacteria</taxon>
        <taxon>Bacillati</taxon>
        <taxon>Actinomycetota</taxon>
        <taxon>Actinomycetes</taxon>
        <taxon>Micrococcales</taxon>
        <taxon>Cellulomonadaceae</taxon>
        <taxon>Cellulomonas</taxon>
    </lineage>
</organism>
<dbReference type="InterPro" id="IPR039425">
    <property type="entry name" value="RNA_pol_sigma-70-like"/>
</dbReference>
<feature type="domain" description="RNA polymerase sigma-70 region 4" evidence="7">
    <location>
        <begin position="133"/>
        <end position="181"/>
    </location>
</feature>
<dbReference type="SUPFAM" id="SSF88946">
    <property type="entry name" value="Sigma2 domain of RNA polymerase sigma factors"/>
    <property type="match status" value="1"/>
</dbReference>
<evidence type="ECO:0000259" key="6">
    <source>
        <dbReference type="Pfam" id="PF04542"/>
    </source>
</evidence>
<evidence type="ECO:0000256" key="5">
    <source>
        <dbReference type="ARBA" id="ARBA00023163"/>
    </source>
</evidence>
<dbReference type="InterPro" id="IPR007630">
    <property type="entry name" value="RNA_pol_sigma70_r4"/>
</dbReference>
<keyword evidence="5" id="KW-0804">Transcription</keyword>
<dbReference type="Gene3D" id="1.10.1740.10">
    <property type="match status" value="1"/>
</dbReference>
<evidence type="ECO:0000256" key="4">
    <source>
        <dbReference type="ARBA" id="ARBA00023125"/>
    </source>
</evidence>
<protein>
    <submittedName>
        <fullName evidence="8">Sigma-70 family RNA polymerase sigma factor</fullName>
    </submittedName>
</protein>
<dbReference type="SUPFAM" id="SSF88659">
    <property type="entry name" value="Sigma3 and sigma4 domains of RNA polymerase sigma factors"/>
    <property type="match status" value="1"/>
</dbReference>
<dbReference type="InterPro" id="IPR007627">
    <property type="entry name" value="RNA_pol_sigma70_r2"/>
</dbReference>
<dbReference type="RefSeq" id="WP_289454946.1">
    <property type="nucleotide sequence ID" value="NZ_JAUCGQ010000001.1"/>
</dbReference>
<name>A0ABT7SG38_9CELL</name>
<dbReference type="InterPro" id="IPR013325">
    <property type="entry name" value="RNA_pol_sigma_r2"/>
</dbReference>
<accession>A0ABT7SG38</accession>
<dbReference type="InterPro" id="IPR013324">
    <property type="entry name" value="RNA_pol_sigma_r3/r4-like"/>
</dbReference>
<dbReference type="Gene3D" id="1.10.10.10">
    <property type="entry name" value="Winged helix-like DNA-binding domain superfamily/Winged helix DNA-binding domain"/>
    <property type="match status" value="1"/>
</dbReference>
<dbReference type="InterPro" id="IPR036388">
    <property type="entry name" value="WH-like_DNA-bd_sf"/>
</dbReference>
<dbReference type="Pfam" id="PF04542">
    <property type="entry name" value="Sigma70_r2"/>
    <property type="match status" value="1"/>
</dbReference>
<evidence type="ECO:0000256" key="3">
    <source>
        <dbReference type="ARBA" id="ARBA00023082"/>
    </source>
</evidence>
<dbReference type="Proteomes" id="UP001529338">
    <property type="component" value="Unassembled WGS sequence"/>
</dbReference>
<feature type="domain" description="RNA polymerase sigma-70 region 2" evidence="6">
    <location>
        <begin position="35"/>
        <end position="98"/>
    </location>
</feature>
<evidence type="ECO:0000313" key="9">
    <source>
        <dbReference type="Proteomes" id="UP001529338"/>
    </source>
</evidence>
<keyword evidence="2" id="KW-0805">Transcription regulation</keyword>
<dbReference type="NCBIfam" id="TIGR02937">
    <property type="entry name" value="sigma70-ECF"/>
    <property type="match status" value="1"/>
</dbReference>
<gene>
    <name evidence="8" type="ORF">QRT04_09370</name>
</gene>
<dbReference type="Pfam" id="PF04545">
    <property type="entry name" value="Sigma70_r4"/>
    <property type="match status" value="1"/>
</dbReference>
<keyword evidence="3" id="KW-0731">Sigma factor</keyword>
<dbReference type="PANTHER" id="PTHR43133:SF62">
    <property type="entry name" value="RNA POLYMERASE SIGMA FACTOR SIGZ"/>
    <property type="match status" value="1"/>
</dbReference>
<dbReference type="EMBL" id="JAUCGQ010000001">
    <property type="protein sequence ID" value="MDM7855140.1"/>
    <property type="molecule type" value="Genomic_DNA"/>
</dbReference>
<evidence type="ECO:0000313" key="8">
    <source>
        <dbReference type="EMBL" id="MDM7855140.1"/>
    </source>
</evidence>
<evidence type="ECO:0000256" key="1">
    <source>
        <dbReference type="ARBA" id="ARBA00010641"/>
    </source>
</evidence>
<evidence type="ECO:0000259" key="7">
    <source>
        <dbReference type="Pfam" id="PF04545"/>
    </source>
</evidence>
<proteinExistence type="inferred from homology"/>
<dbReference type="PANTHER" id="PTHR43133">
    <property type="entry name" value="RNA POLYMERASE ECF-TYPE SIGMA FACTO"/>
    <property type="match status" value="1"/>
</dbReference>
<keyword evidence="9" id="KW-1185">Reference proteome</keyword>
<keyword evidence="4" id="KW-0238">DNA-binding</keyword>
<comment type="similarity">
    <text evidence="1">Belongs to the sigma-70 factor family. ECF subfamily.</text>
</comment>
<reference evidence="8 9" key="1">
    <citation type="submission" date="2023-06" db="EMBL/GenBank/DDBJ databases">
        <title>Cellulomonas sp. MW4 Whole genome sequence.</title>
        <authorList>
            <person name="Park S."/>
        </authorList>
    </citation>
    <scope>NUCLEOTIDE SEQUENCE [LARGE SCALE GENOMIC DNA]</scope>
    <source>
        <strain evidence="8 9">MW4</strain>
    </source>
</reference>
<sequence>MGVRRARRVVLDDFEGTLARAQAGAADAFGAIYADLARPVAAYLRARGADDVEDLTSEVFIAVLTGVGRFRGDERAFRSWVFTIAHRRAVDSWRRRSRSLPVEPLDDPDAGPVVASAEEGALATLGRERVVALLSTLTDEQRDVLTLRLVADLTVEQVAEVTGKQVGAVKALQRRGLASVRRAIEREGVPL</sequence>
<evidence type="ECO:0000256" key="2">
    <source>
        <dbReference type="ARBA" id="ARBA00023015"/>
    </source>
</evidence>
<dbReference type="InterPro" id="IPR014284">
    <property type="entry name" value="RNA_pol_sigma-70_dom"/>
</dbReference>